<dbReference type="SUPFAM" id="SSF51366">
    <property type="entry name" value="Ribulose-phoshate binding barrel"/>
    <property type="match status" value="1"/>
</dbReference>
<dbReference type="Gene3D" id="3.20.20.70">
    <property type="entry name" value="Aldolase class I"/>
    <property type="match status" value="1"/>
</dbReference>
<organism evidence="10 11">
    <name type="scientific">Methermicoccus shengliensis</name>
    <dbReference type="NCBI Taxonomy" id="660064"/>
    <lineage>
        <taxon>Archaea</taxon>
        <taxon>Methanobacteriati</taxon>
        <taxon>Methanobacteriota</taxon>
        <taxon>Stenosarchaea group</taxon>
        <taxon>Methanomicrobia</taxon>
        <taxon>Methanosarcinales</taxon>
        <taxon>Methermicoccaceae</taxon>
        <taxon>Methermicoccus</taxon>
    </lineage>
</organism>
<dbReference type="GO" id="GO:0000162">
    <property type="term" value="P:L-tryptophan biosynthetic process"/>
    <property type="evidence" value="ECO:0007669"/>
    <property type="project" value="UniProtKB-UniRule"/>
</dbReference>
<dbReference type="UniPathway" id="UPA00035">
    <property type="reaction ID" value="UER00042"/>
</dbReference>
<dbReference type="PANTHER" id="PTHR42894">
    <property type="entry name" value="N-(5'-PHOSPHORIBOSYL)ANTHRANILATE ISOMERASE"/>
    <property type="match status" value="1"/>
</dbReference>
<evidence type="ECO:0000313" key="11">
    <source>
        <dbReference type="Proteomes" id="UP000600363"/>
    </source>
</evidence>
<evidence type="ECO:0000256" key="8">
    <source>
        <dbReference type="HAMAP-Rule" id="MF_00135"/>
    </source>
</evidence>
<gene>
    <name evidence="8" type="primary">trpF</name>
    <name evidence="10" type="ORF">HA299_03495</name>
</gene>
<accession>A0A832RT27</accession>
<reference evidence="10" key="1">
    <citation type="journal article" date="2020" name="bioRxiv">
        <title>A rank-normalized archaeal taxonomy based on genome phylogeny resolves widespread incomplete and uneven classifications.</title>
        <authorList>
            <person name="Rinke C."/>
            <person name="Chuvochina M."/>
            <person name="Mussig A.J."/>
            <person name="Chaumeil P.-A."/>
            <person name="Waite D.W."/>
            <person name="Whitman W.B."/>
            <person name="Parks D.H."/>
            <person name="Hugenholtz P."/>
        </authorList>
    </citation>
    <scope>NUCLEOTIDE SEQUENCE</scope>
    <source>
        <strain evidence="10">UBA12518</strain>
    </source>
</reference>
<keyword evidence="6 8" id="KW-0057">Aromatic amino acid biosynthesis</keyword>
<evidence type="ECO:0000256" key="2">
    <source>
        <dbReference type="ARBA" id="ARBA00004664"/>
    </source>
</evidence>
<evidence type="ECO:0000256" key="3">
    <source>
        <dbReference type="ARBA" id="ARBA00007571"/>
    </source>
</evidence>
<evidence type="ECO:0000256" key="1">
    <source>
        <dbReference type="ARBA" id="ARBA00001164"/>
    </source>
</evidence>
<keyword evidence="5 8" id="KW-0822">Tryptophan biosynthesis</keyword>
<name>A0A832RT27_9EURY</name>
<evidence type="ECO:0000313" key="10">
    <source>
        <dbReference type="EMBL" id="HIH69670.1"/>
    </source>
</evidence>
<feature type="domain" description="N-(5'phosphoribosyl) anthranilate isomerase (PRAI)" evidence="9">
    <location>
        <begin position="5"/>
        <end position="205"/>
    </location>
</feature>
<dbReference type="Proteomes" id="UP000600363">
    <property type="component" value="Unassembled WGS sequence"/>
</dbReference>
<dbReference type="HAMAP" id="MF_00135">
    <property type="entry name" value="PRAI"/>
    <property type="match status" value="1"/>
</dbReference>
<dbReference type="AlphaFoldDB" id="A0A832RT27"/>
<dbReference type="InterPro" id="IPR011060">
    <property type="entry name" value="RibuloseP-bd_barrel"/>
</dbReference>
<evidence type="ECO:0000259" key="9">
    <source>
        <dbReference type="Pfam" id="PF00697"/>
    </source>
</evidence>
<dbReference type="EMBL" id="DUIH01000011">
    <property type="protein sequence ID" value="HIH69670.1"/>
    <property type="molecule type" value="Genomic_DNA"/>
</dbReference>
<dbReference type="PANTHER" id="PTHR42894:SF1">
    <property type="entry name" value="N-(5'-PHOSPHORIBOSYL)ANTHRANILATE ISOMERASE"/>
    <property type="match status" value="1"/>
</dbReference>
<dbReference type="RefSeq" id="WP_042687522.1">
    <property type="nucleotide sequence ID" value="NZ_DUIH01000011.1"/>
</dbReference>
<evidence type="ECO:0000256" key="4">
    <source>
        <dbReference type="ARBA" id="ARBA00022605"/>
    </source>
</evidence>
<comment type="catalytic activity">
    <reaction evidence="1 8">
        <text>N-(5-phospho-beta-D-ribosyl)anthranilate = 1-(2-carboxyphenylamino)-1-deoxy-D-ribulose 5-phosphate</text>
        <dbReference type="Rhea" id="RHEA:21540"/>
        <dbReference type="ChEBI" id="CHEBI:18277"/>
        <dbReference type="ChEBI" id="CHEBI:58613"/>
        <dbReference type="EC" id="5.3.1.24"/>
    </reaction>
</comment>
<keyword evidence="7 8" id="KW-0413">Isomerase</keyword>
<sequence length="211" mass="22755">MRVRVKVCGITREADVKAAVDAGVDALGFVVGTNRRTARNLTPERASCLMDVVSPFVSRVLVCTPSTLSDVMEMLDVLSPDLVQVHSSLSVEELDRLSSRIPVIKAVMVGERPLGHVLSEAERYAGVCDCILLDTAAGSGRVHDWKISARVREVLDVPVVLAGGLTPHNVARAAQLVRPFAVDVSTGVESAEGLKDARLMEQFVSEVRRVE</sequence>
<comment type="caution">
    <text evidence="10">The sequence shown here is derived from an EMBL/GenBank/DDBJ whole genome shotgun (WGS) entry which is preliminary data.</text>
</comment>
<keyword evidence="4 8" id="KW-0028">Amino-acid biosynthesis</keyword>
<evidence type="ECO:0000256" key="5">
    <source>
        <dbReference type="ARBA" id="ARBA00022822"/>
    </source>
</evidence>
<dbReference type="GO" id="GO:0004640">
    <property type="term" value="F:phosphoribosylanthranilate isomerase activity"/>
    <property type="evidence" value="ECO:0007669"/>
    <property type="project" value="UniProtKB-UniRule"/>
</dbReference>
<dbReference type="InterPro" id="IPR001240">
    <property type="entry name" value="PRAI_dom"/>
</dbReference>
<evidence type="ECO:0000256" key="7">
    <source>
        <dbReference type="ARBA" id="ARBA00023235"/>
    </source>
</evidence>
<dbReference type="InterPro" id="IPR044643">
    <property type="entry name" value="TrpF_fam"/>
</dbReference>
<protein>
    <recommendedName>
        <fullName evidence="8">N-(5'-phosphoribosyl)anthranilate isomerase</fullName>
        <shortName evidence="8">PRAI</shortName>
        <ecNumber evidence="8">5.3.1.24</ecNumber>
    </recommendedName>
</protein>
<dbReference type="InterPro" id="IPR013785">
    <property type="entry name" value="Aldolase_TIM"/>
</dbReference>
<dbReference type="Pfam" id="PF00697">
    <property type="entry name" value="PRAI"/>
    <property type="match status" value="1"/>
</dbReference>
<comment type="pathway">
    <text evidence="2 8">Amino-acid biosynthesis; L-tryptophan biosynthesis; L-tryptophan from chorismate: step 3/5.</text>
</comment>
<evidence type="ECO:0000256" key="6">
    <source>
        <dbReference type="ARBA" id="ARBA00023141"/>
    </source>
</evidence>
<dbReference type="CDD" id="cd00405">
    <property type="entry name" value="PRAI"/>
    <property type="match status" value="1"/>
</dbReference>
<dbReference type="EC" id="5.3.1.24" evidence="8"/>
<proteinExistence type="inferred from homology"/>
<comment type="similarity">
    <text evidence="3 8">Belongs to the TrpF family.</text>
</comment>